<dbReference type="Pfam" id="PF13499">
    <property type="entry name" value="EF-hand_7"/>
    <property type="match status" value="1"/>
</dbReference>
<dbReference type="InterPro" id="IPR011992">
    <property type="entry name" value="EF-hand-dom_pair"/>
</dbReference>
<gene>
    <name evidence="2" type="ORF">OKIOD_LOCUS13061</name>
</gene>
<dbReference type="Proteomes" id="UP001158576">
    <property type="component" value="Chromosome 2"/>
</dbReference>
<dbReference type="Gene3D" id="1.10.238.10">
    <property type="entry name" value="EF-hand"/>
    <property type="match status" value="1"/>
</dbReference>
<proteinExistence type="predicted"/>
<dbReference type="EMBL" id="OU015567">
    <property type="protein sequence ID" value="CAG5109812.1"/>
    <property type="molecule type" value="Genomic_DNA"/>
</dbReference>
<accession>A0ABN7T153</accession>
<evidence type="ECO:0000259" key="1">
    <source>
        <dbReference type="PROSITE" id="PS50222"/>
    </source>
</evidence>
<dbReference type="SUPFAM" id="SSF47473">
    <property type="entry name" value="EF-hand"/>
    <property type="match status" value="1"/>
</dbReference>
<evidence type="ECO:0000313" key="2">
    <source>
        <dbReference type="EMBL" id="CAG5109812.1"/>
    </source>
</evidence>
<name>A0ABN7T153_OIKDI</name>
<evidence type="ECO:0000313" key="3">
    <source>
        <dbReference type="Proteomes" id="UP001158576"/>
    </source>
</evidence>
<dbReference type="InterPro" id="IPR002048">
    <property type="entry name" value="EF_hand_dom"/>
</dbReference>
<reference evidence="2 3" key="1">
    <citation type="submission" date="2021-04" db="EMBL/GenBank/DDBJ databases">
        <authorList>
            <person name="Bliznina A."/>
        </authorList>
    </citation>
    <scope>NUCLEOTIDE SEQUENCE [LARGE SCALE GENOMIC DNA]</scope>
</reference>
<sequence length="130" mass="14985">MTKIVDLMNAIIEIFNDHAGEDKMLSKEELMKMMDEEKDEMFSSEEISTALMAELDKNLDGKVSFDEFIKSMAFICALVKEGQDDSTDIPKFNFNGDPTTFPQQMDMRANMNREKSIGRKKYKFSAFEQP</sequence>
<protein>
    <submittedName>
        <fullName evidence="2">Oidioi.mRNA.OKI2018_I69.chr2.g4296.t1.cds</fullName>
    </submittedName>
</protein>
<dbReference type="PROSITE" id="PS50222">
    <property type="entry name" value="EF_HAND_2"/>
    <property type="match status" value="1"/>
</dbReference>
<organism evidence="2 3">
    <name type="scientific">Oikopleura dioica</name>
    <name type="common">Tunicate</name>
    <dbReference type="NCBI Taxonomy" id="34765"/>
    <lineage>
        <taxon>Eukaryota</taxon>
        <taxon>Metazoa</taxon>
        <taxon>Chordata</taxon>
        <taxon>Tunicata</taxon>
        <taxon>Appendicularia</taxon>
        <taxon>Copelata</taxon>
        <taxon>Oikopleuridae</taxon>
        <taxon>Oikopleura</taxon>
    </lineage>
</organism>
<keyword evidence="3" id="KW-1185">Reference proteome</keyword>
<feature type="domain" description="EF-hand" evidence="1">
    <location>
        <begin position="43"/>
        <end position="78"/>
    </location>
</feature>